<dbReference type="AlphaFoldDB" id="A0A964DZJ6"/>
<dbReference type="PANTHER" id="PTHR43790">
    <property type="entry name" value="CARBOHYDRATE TRANSPORT ATP-BINDING PROTEIN MG119-RELATED"/>
    <property type="match status" value="1"/>
</dbReference>
<dbReference type="Gene3D" id="3.40.50.300">
    <property type="entry name" value="P-loop containing nucleotide triphosphate hydrolases"/>
    <property type="match status" value="1"/>
</dbReference>
<evidence type="ECO:0000259" key="3">
    <source>
        <dbReference type="PROSITE" id="PS50893"/>
    </source>
</evidence>
<dbReference type="InterPro" id="IPR050107">
    <property type="entry name" value="ABC_carbohydrate_import_ATPase"/>
</dbReference>
<dbReference type="CDD" id="cd03216">
    <property type="entry name" value="ABC_Carb_Monos_I"/>
    <property type="match status" value="1"/>
</dbReference>
<dbReference type="InterPro" id="IPR003593">
    <property type="entry name" value="AAA+_ATPase"/>
</dbReference>
<dbReference type="PROSITE" id="PS50893">
    <property type="entry name" value="ABC_TRANSPORTER_2"/>
    <property type="match status" value="1"/>
</dbReference>
<feature type="domain" description="ABC transporter" evidence="3">
    <location>
        <begin position="16"/>
        <end position="258"/>
    </location>
</feature>
<dbReference type="Proteomes" id="UP000708298">
    <property type="component" value="Unassembled WGS sequence"/>
</dbReference>
<keyword evidence="1" id="KW-0547">Nucleotide-binding</keyword>
<organism evidence="4 5">
    <name type="scientific">Acidisoma silvae</name>
    <dbReference type="NCBI Taxonomy" id="2802396"/>
    <lineage>
        <taxon>Bacteria</taxon>
        <taxon>Pseudomonadati</taxon>
        <taxon>Pseudomonadota</taxon>
        <taxon>Alphaproteobacteria</taxon>
        <taxon>Acetobacterales</taxon>
        <taxon>Acidocellaceae</taxon>
        <taxon>Acidisoma</taxon>
    </lineage>
</organism>
<proteinExistence type="predicted"/>
<name>A0A964DZJ6_9PROT</name>
<gene>
    <name evidence="4" type="ORF">ASILVAE211_11110</name>
</gene>
<accession>A0A964DZJ6</accession>
<dbReference type="EMBL" id="JAESVB010000004">
    <property type="protein sequence ID" value="MCB8875733.1"/>
    <property type="molecule type" value="Genomic_DNA"/>
</dbReference>
<sequence>MMDKQPETGGAYQHIVRAEGISLSYGKIRALQGIDLAIGRNEIVGLIGDNGAGKSTLIKVLTGVVRPTSGKLYIRDKPVDWTHYSVREAHRLRFETVYQEKSLGEKQPLWRNIFVGRQITNRFGFIKVAEERRIANDLLKNQLGFRGVGIDADSTISKLSGGERQGIAIGRAMHFDSDLIILDEPTVALAISEVRKVLDFVRSIKASGRACIYIEHNLAHVHALADRLIVLDRGRIVADIKSGEMTLEELTKFLIDLQQSGHAVGVG</sequence>
<comment type="caution">
    <text evidence="4">The sequence shown here is derived from an EMBL/GenBank/DDBJ whole genome shotgun (WGS) entry which is preliminary data.</text>
</comment>
<keyword evidence="5" id="KW-1185">Reference proteome</keyword>
<dbReference type="RefSeq" id="WP_227321394.1">
    <property type="nucleotide sequence ID" value="NZ_JAESVB010000004.1"/>
</dbReference>
<evidence type="ECO:0000313" key="4">
    <source>
        <dbReference type="EMBL" id="MCB8875733.1"/>
    </source>
</evidence>
<dbReference type="PANTHER" id="PTHR43790:SF8">
    <property type="entry name" value="SUGAR ABC TRANSPORTER ATP-BINDING PROTEIN"/>
    <property type="match status" value="1"/>
</dbReference>
<evidence type="ECO:0000313" key="5">
    <source>
        <dbReference type="Proteomes" id="UP000708298"/>
    </source>
</evidence>
<reference evidence="4" key="2">
    <citation type="submission" date="2021-01" db="EMBL/GenBank/DDBJ databases">
        <authorList>
            <person name="Mieszkin S."/>
            <person name="Pouder E."/>
            <person name="Alain K."/>
        </authorList>
    </citation>
    <scope>NUCLEOTIDE SEQUENCE</scope>
    <source>
        <strain evidence="4">HW T2.11</strain>
    </source>
</reference>
<dbReference type="GO" id="GO:0005524">
    <property type="term" value="F:ATP binding"/>
    <property type="evidence" value="ECO:0007669"/>
    <property type="project" value="UniProtKB-KW"/>
</dbReference>
<evidence type="ECO:0000256" key="1">
    <source>
        <dbReference type="ARBA" id="ARBA00022741"/>
    </source>
</evidence>
<dbReference type="SUPFAM" id="SSF52540">
    <property type="entry name" value="P-loop containing nucleoside triphosphate hydrolases"/>
    <property type="match status" value="1"/>
</dbReference>
<dbReference type="SMART" id="SM00382">
    <property type="entry name" value="AAA"/>
    <property type="match status" value="1"/>
</dbReference>
<evidence type="ECO:0000256" key="2">
    <source>
        <dbReference type="ARBA" id="ARBA00022840"/>
    </source>
</evidence>
<reference evidence="4" key="1">
    <citation type="journal article" date="2021" name="Microorganisms">
        <title>Acidisoma silvae sp. nov. and Acidisomacellulosilytica sp. nov., Two Acidophilic Bacteria Isolated from Decaying Wood, Hydrolyzing Cellulose and Producing Poly-3-hydroxybutyrate.</title>
        <authorList>
            <person name="Mieszkin S."/>
            <person name="Pouder E."/>
            <person name="Uroz S."/>
            <person name="Simon-Colin C."/>
            <person name="Alain K."/>
        </authorList>
    </citation>
    <scope>NUCLEOTIDE SEQUENCE</scope>
    <source>
        <strain evidence="4">HW T2.11</strain>
    </source>
</reference>
<protein>
    <submittedName>
        <fullName evidence="4">Sugar ABC transporter ATP-binding protein</fullName>
    </submittedName>
</protein>
<keyword evidence="2 4" id="KW-0067">ATP-binding</keyword>
<dbReference type="InterPro" id="IPR003439">
    <property type="entry name" value="ABC_transporter-like_ATP-bd"/>
</dbReference>
<dbReference type="Pfam" id="PF00005">
    <property type="entry name" value="ABC_tran"/>
    <property type="match status" value="1"/>
</dbReference>
<dbReference type="InterPro" id="IPR027417">
    <property type="entry name" value="P-loop_NTPase"/>
</dbReference>
<dbReference type="GO" id="GO:0016887">
    <property type="term" value="F:ATP hydrolysis activity"/>
    <property type="evidence" value="ECO:0007669"/>
    <property type="project" value="InterPro"/>
</dbReference>